<evidence type="ECO:0000256" key="7">
    <source>
        <dbReference type="ARBA" id="ARBA00023065"/>
    </source>
</evidence>
<dbReference type="PANTHER" id="PTHR33445:SF1">
    <property type="entry name" value="ATP SYNTHASE SUBUNIT B"/>
    <property type="match status" value="1"/>
</dbReference>
<organism evidence="15 16">
    <name type="scientific">Sphingomonas donggukensis</name>
    <dbReference type="NCBI Taxonomy" id="2949093"/>
    <lineage>
        <taxon>Bacteria</taxon>
        <taxon>Pseudomonadati</taxon>
        <taxon>Pseudomonadota</taxon>
        <taxon>Alphaproteobacteria</taxon>
        <taxon>Sphingomonadales</taxon>
        <taxon>Sphingomonadaceae</taxon>
        <taxon>Sphingomonas</taxon>
    </lineage>
</organism>
<evidence type="ECO:0000256" key="14">
    <source>
        <dbReference type="RuleBase" id="RU003848"/>
    </source>
</evidence>
<protein>
    <recommendedName>
        <fullName evidence="13">ATP synthase subunit b</fullName>
    </recommendedName>
    <alternativeName>
        <fullName evidence="13">ATP synthase F(0) sector subunit b</fullName>
    </alternativeName>
    <alternativeName>
        <fullName evidence="13">ATPase subunit I</fullName>
    </alternativeName>
    <alternativeName>
        <fullName evidence="13">F-type ATPase subunit b</fullName>
        <shortName evidence="13">F-ATPase subunit b</shortName>
    </alternativeName>
</protein>
<dbReference type="Pfam" id="PF00430">
    <property type="entry name" value="ATP-synt_B"/>
    <property type="match status" value="1"/>
</dbReference>
<comment type="function">
    <text evidence="10 13">F(1)F(0) ATP synthase produces ATP from ADP in the presence of a proton or sodium gradient. F-type ATPases consist of two structural domains, F(1) containing the extramembraneous catalytic core and F(0) containing the membrane proton channel, linked together by a central stalk and a peripheral stalk. During catalysis, ATP synthesis in the catalytic domain of F(1) is coupled via a rotary mechanism of the central stalk subunits to proton translocation.</text>
</comment>
<keyword evidence="2 13" id="KW-0813">Transport</keyword>
<evidence type="ECO:0000256" key="3">
    <source>
        <dbReference type="ARBA" id="ARBA00022547"/>
    </source>
</evidence>
<evidence type="ECO:0000256" key="6">
    <source>
        <dbReference type="ARBA" id="ARBA00022989"/>
    </source>
</evidence>
<feature type="transmembrane region" description="Helical" evidence="13">
    <location>
        <begin position="15"/>
        <end position="34"/>
    </location>
</feature>
<comment type="similarity">
    <text evidence="1 13 14">Belongs to the ATPase B chain family.</text>
</comment>
<name>A0ABY4TUC2_9SPHN</name>
<evidence type="ECO:0000256" key="4">
    <source>
        <dbReference type="ARBA" id="ARBA00022692"/>
    </source>
</evidence>
<keyword evidence="4 13" id="KW-0812">Transmembrane</keyword>
<keyword evidence="3 13" id="KW-0138">CF(0)</keyword>
<keyword evidence="5 13" id="KW-0375">Hydrogen ion transport</keyword>
<keyword evidence="9 13" id="KW-0066">ATP synthesis</keyword>
<evidence type="ECO:0000256" key="2">
    <source>
        <dbReference type="ARBA" id="ARBA00022448"/>
    </source>
</evidence>
<evidence type="ECO:0000256" key="9">
    <source>
        <dbReference type="ARBA" id="ARBA00023310"/>
    </source>
</evidence>
<evidence type="ECO:0000256" key="12">
    <source>
        <dbReference type="ARBA" id="ARBA00037847"/>
    </source>
</evidence>
<keyword evidence="13" id="KW-1003">Cell membrane</keyword>
<evidence type="ECO:0000313" key="15">
    <source>
        <dbReference type="EMBL" id="URW76004.1"/>
    </source>
</evidence>
<comment type="subcellular location">
    <subcellularLocation>
        <location evidence="13">Cell membrane</location>
        <topology evidence="13">Single-pass membrane protein</topology>
    </subcellularLocation>
    <subcellularLocation>
        <location evidence="12">Endomembrane system</location>
        <topology evidence="12">Single-pass membrane protein</topology>
    </subcellularLocation>
</comment>
<evidence type="ECO:0000256" key="5">
    <source>
        <dbReference type="ARBA" id="ARBA00022781"/>
    </source>
</evidence>
<dbReference type="HAMAP" id="MF_01398">
    <property type="entry name" value="ATP_synth_b_bprime"/>
    <property type="match status" value="1"/>
</dbReference>
<evidence type="ECO:0000256" key="11">
    <source>
        <dbReference type="ARBA" id="ARBA00025614"/>
    </source>
</evidence>
<comment type="function">
    <text evidence="11">Component of the F(0) channel, it forms part of the peripheral stalk, linking F(1) to F(0). The b'-subunit is a diverged and duplicated form of b found in plants and photosynthetic bacteria.</text>
</comment>
<keyword evidence="8 13" id="KW-0472">Membrane</keyword>
<dbReference type="RefSeq" id="WP_250752753.1">
    <property type="nucleotide sequence ID" value="NZ_CP098401.1"/>
</dbReference>
<proteinExistence type="inferred from homology"/>
<reference evidence="15" key="1">
    <citation type="submission" date="2022-05" db="EMBL/GenBank/DDBJ databases">
        <title>Sphingomonas sp. strain RMG20 Genome sequencing and assembly.</title>
        <authorList>
            <person name="Kim I."/>
        </authorList>
    </citation>
    <scope>NUCLEOTIDE SEQUENCE</scope>
    <source>
        <strain evidence="15">RMG20</strain>
    </source>
</reference>
<dbReference type="EMBL" id="CP098401">
    <property type="protein sequence ID" value="URW76004.1"/>
    <property type="molecule type" value="Genomic_DNA"/>
</dbReference>
<evidence type="ECO:0000256" key="8">
    <source>
        <dbReference type="ARBA" id="ARBA00023136"/>
    </source>
</evidence>
<keyword evidence="16" id="KW-1185">Reference proteome</keyword>
<evidence type="ECO:0000256" key="13">
    <source>
        <dbReference type="HAMAP-Rule" id="MF_01398"/>
    </source>
</evidence>
<gene>
    <name evidence="13" type="primary">atpF</name>
    <name evidence="15" type="ORF">M9980_01880</name>
</gene>
<sequence length="163" mass="16847">MPQIAQLGATWASQVFWLVLTFGIVFLVVGRGMVPKVQSTIDLRDASVAADLTAAEAARAEADAQEDRWRTQENAARDRAQRTIGEARAKAAAATEATLAKAGETSNAQIAAAEANIAAASTAAMAEIEGVATEAAQDIVQRLSGAKVTKTDAAKAVKAAMHG</sequence>
<comment type="subunit">
    <text evidence="13">F-type ATPases have 2 components, F(1) - the catalytic core - and F(0) - the membrane proton channel. F(1) has five subunits: alpha(3), beta(3), gamma(1), delta(1), epsilon(1). F(0) has three main subunits: a(1), b(2) and c(10-14). The alpha and beta chains form an alternating ring which encloses part of the gamma chain. F(1) is attached to F(0) by a central stalk formed by the gamma and epsilon chains, while a peripheral stalk is formed by the delta and b chains.</text>
</comment>
<dbReference type="InterPro" id="IPR002146">
    <property type="entry name" value="ATP_synth_b/b'su_bac/chlpt"/>
</dbReference>
<evidence type="ECO:0000313" key="16">
    <source>
        <dbReference type="Proteomes" id="UP001055580"/>
    </source>
</evidence>
<evidence type="ECO:0000256" key="1">
    <source>
        <dbReference type="ARBA" id="ARBA00005513"/>
    </source>
</evidence>
<dbReference type="InterPro" id="IPR050059">
    <property type="entry name" value="ATP_synthase_B_chain"/>
</dbReference>
<dbReference type="Proteomes" id="UP001055580">
    <property type="component" value="Chromosome"/>
</dbReference>
<dbReference type="PANTHER" id="PTHR33445">
    <property type="entry name" value="ATP SYNTHASE SUBUNIT B', CHLOROPLASTIC"/>
    <property type="match status" value="1"/>
</dbReference>
<accession>A0ABY4TUC2</accession>
<keyword evidence="7 13" id="KW-0406">Ion transport</keyword>
<evidence type="ECO:0000256" key="10">
    <source>
        <dbReference type="ARBA" id="ARBA00025198"/>
    </source>
</evidence>
<keyword evidence="6 13" id="KW-1133">Transmembrane helix</keyword>